<evidence type="ECO:0000259" key="7">
    <source>
        <dbReference type="PROSITE" id="PS50160"/>
    </source>
</evidence>
<dbReference type="GO" id="GO:0006303">
    <property type="term" value="P:double-strand break repair via nonhomologous end joining"/>
    <property type="evidence" value="ECO:0007669"/>
    <property type="project" value="TreeGrafter"/>
</dbReference>
<name>A0AA43TSB9_9LECA</name>
<feature type="domain" description="ATP-dependent DNA ligase family profile" evidence="7">
    <location>
        <begin position="400"/>
        <end position="541"/>
    </location>
</feature>
<keyword evidence="3" id="KW-0547">Nucleotide-binding</keyword>
<keyword evidence="2" id="KW-0436">Ligase</keyword>
<feature type="region of interest" description="Disordered" evidence="6">
    <location>
        <begin position="705"/>
        <end position="726"/>
    </location>
</feature>
<dbReference type="SUPFAM" id="SSF56091">
    <property type="entry name" value="DNA ligase/mRNA capping enzyme, catalytic domain"/>
    <property type="match status" value="1"/>
</dbReference>
<proteinExistence type="inferred from homology"/>
<dbReference type="InterPro" id="IPR012340">
    <property type="entry name" value="NA-bd_OB-fold"/>
</dbReference>
<feature type="compositionally biased region" description="Polar residues" evidence="6">
    <location>
        <begin position="837"/>
        <end position="850"/>
    </location>
</feature>
<dbReference type="InterPro" id="IPR012308">
    <property type="entry name" value="DNA_ligase_ATP-dep_N"/>
</dbReference>
<dbReference type="InterPro" id="IPR012310">
    <property type="entry name" value="DNA_ligase_ATP-dep_cent"/>
</dbReference>
<dbReference type="GO" id="GO:0005524">
    <property type="term" value="F:ATP binding"/>
    <property type="evidence" value="ECO:0007669"/>
    <property type="project" value="UniProtKB-KW"/>
</dbReference>
<comment type="similarity">
    <text evidence="1">Belongs to the ATP-dependent DNA ligase family.</text>
</comment>
<dbReference type="PANTHER" id="PTHR45997">
    <property type="entry name" value="DNA LIGASE 4"/>
    <property type="match status" value="1"/>
</dbReference>
<dbReference type="Gene3D" id="2.40.50.140">
    <property type="entry name" value="Nucleic acid-binding proteins"/>
    <property type="match status" value="1"/>
</dbReference>
<evidence type="ECO:0000256" key="4">
    <source>
        <dbReference type="ARBA" id="ARBA00022840"/>
    </source>
</evidence>
<dbReference type="PANTHER" id="PTHR45997:SF2">
    <property type="entry name" value="ATP DEPENDENT DNA LIGASE DOMAIN PROTEIN (AFU_ORTHOLOGUE AFUA_5G02430)"/>
    <property type="match status" value="1"/>
</dbReference>
<evidence type="ECO:0000313" key="8">
    <source>
        <dbReference type="EMBL" id="MDI1485834.1"/>
    </source>
</evidence>
<dbReference type="InterPro" id="IPR029710">
    <property type="entry name" value="LIG4"/>
</dbReference>
<dbReference type="Pfam" id="PF04675">
    <property type="entry name" value="DNA_ligase_A_N"/>
    <property type="match status" value="1"/>
</dbReference>
<dbReference type="Gene3D" id="1.10.3260.10">
    <property type="entry name" value="DNA ligase, ATP-dependent, N-terminal domain"/>
    <property type="match status" value="1"/>
</dbReference>
<dbReference type="SUPFAM" id="SSF50249">
    <property type="entry name" value="Nucleic acid-binding proteins"/>
    <property type="match status" value="1"/>
</dbReference>
<accession>A0AA43TSB9</accession>
<evidence type="ECO:0000256" key="3">
    <source>
        <dbReference type="ARBA" id="ARBA00022741"/>
    </source>
</evidence>
<feature type="region of interest" description="Disordered" evidence="6">
    <location>
        <begin position="809"/>
        <end position="850"/>
    </location>
</feature>
<reference evidence="8" key="1">
    <citation type="journal article" date="2023" name="Genome Biol. Evol.">
        <title>First Whole Genome Sequence and Flow Cytometry Genome Size Data for the Lichen-Forming Fungus Ramalina farinacea (Ascomycota).</title>
        <authorList>
            <person name="Llewellyn T."/>
            <person name="Mian S."/>
            <person name="Hill R."/>
            <person name="Leitch I.J."/>
            <person name="Gaya E."/>
        </authorList>
    </citation>
    <scope>NUCLEOTIDE SEQUENCE</scope>
    <source>
        <strain evidence="8">LIQ254RAFAR</strain>
    </source>
</reference>
<gene>
    <name evidence="8" type="ORF">OHK93_004023</name>
</gene>
<evidence type="ECO:0000256" key="1">
    <source>
        <dbReference type="ARBA" id="ARBA00007572"/>
    </source>
</evidence>
<protein>
    <recommendedName>
        <fullName evidence="7">ATP-dependent DNA ligase family profile domain-containing protein</fullName>
    </recommendedName>
</protein>
<keyword evidence="5" id="KW-0539">Nucleus</keyword>
<dbReference type="Pfam" id="PF01068">
    <property type="entry name" value="DNA_ligase_A_M"/>
    <property type="match status" value="1"/>
</dbReference>
<dbReference type="GO" id="GO:0006297">
    <property type="term" value="P:nucleotide-excision repair, DNA gap filling"/>
    <property type="evidence" value="ECO:0007669"/>
    <property type="project" value="TreeGrafter"/>
</dbReference>
<dbReference type="InterPro" id="IPR036599">
    <property type="entry name" value="DNA_ligase_N_sf"/>
</dbReference>
<keyword evidence="9" id="KW-1185">Reference proteome</keyword>
<organism evidence="8 9">
    <name type="scientific">Ramalina farinacea</name>
    <dbReference type="NCBI Taxonomy" id="258253"/>
    <lineage>
        <taxon>Eukaryota</taxon>
        <taxon>Fungi</taxon>
        <taxon>Dikarya</taxon>
        <taxon>Ascomycota</taxon>
        <taxon>Pezizomycotina</taxon>
        <taxon>Lecanoromycetes</taxon>
        <taxon>OSLEUM clade</taxon>
        <taxon>Lecanoromycetidae</taxon>
        <taxon>Lecanorales</taxon>
        <taxon>Lecanorineae</taxon>
        <taxon>Ramalinaceae</taxon>
        <taxon>Ramalina</taxon>
    </lineage>
</organism>
<dbReference type="PROSITE" id="PS50160">
    <property type="entry name" value="DNA_LIGASE_A3"/>
    <property type="match status" value="1"/>
</dbReference>
<dbReference type="GO" id="GO:0006310">
    <property type="term" value="P:DNA recombination"/>
    <property type="evidence" value="ECO:0007669"/>
    <property type="project" value="InterPro"/>
</dbReference>
<keyword evidence="4" id="KW-0067">ATP-binding</keyword>
<evidence type="ECO:0000256" key="6">
    <source>
        <dbReference type="SAM" id="MobiDB-lite"/>
    </source>
</evidence>
<dbReference type="GO" id="GO:0003677">
    <property type="term" value="F:DNA binding"/>
    <property type="evidence" value="ECO:0007669"/>
    <property type="project" value="InterPro"/>
</dbReference>
<dbReference type="GO" id="GO:0003910">
    <property type="term" value="F:DNA ligase (ATP) activity"/>
    <property type="evidence" value="ECO:0007669"/>
    <property type="project" value="InterPro"/>
</dbReference>
<evidence type="ECO:0000313" key="9">
    <source>
        <dbReference type="Proteomes" id="UP001161017"/>
    </source>
</evidence>
<dbReference type="GO" id="GO:0032807">
    <property type="term" value="C:DNA ligase IV complex"/>
    <property type="evidence" value="ECO:0007669"/>
    <property type="project" value="TreeGrafter"/>
</dbReference>
<evidence type="ECO:0000256" key="5">
    <source>
        <dbReference type="ARBA" id="ARBA00023242"/>
    </source>
</evidence>
<dbReference type="AlphaFoldDB" id="A0AA43TSB9"/>
<evidence type="ECO:0000256" key="2">
    <source>
        <dbReference type="ARBA" id="ARBA00022598"/>
    </source>
</evidence>
<feature type="region of interest" description="Disordered" evidence="6">
    <location>
        <begin position="862"/>
        <end position="889"/>
    </location>
</feature>
<dbReference type="EMBL" id="JAPUFD010000002">
    <property type="protein sequence ID" value="MDI1485834.1"/>
    <property type="molecule type" value="Genomic_DNA"/>
</dbReference>
<sequence length="1045" mass="118426">MPLLFTQFCDLLTALEEVSRHVPSYSPTQSSDKYKDFVESWFRAYNISIQCNTVDPTVLLSSLFPARRTDRVFNLQVSRLSRQLRGCLGLGCGRWEQLQDYQKPGRGDLGDCVERVLRQSEFEKPSAANEVTLWNVDQALARIASRCSFSGSDVRSFPIDSDSDTKTSEILTRIYRRLQSREAKWFTRMLLKDHCDVNLDIHSNLVHRCIDPLLPLSLRMHDNFQVAVTKVRELSSAHEGDPAKVDETSRCENANRLKPQLGTKVSGPLWAKAKGGITHATSMINGRTMSVERKHDGEYCQIHVDMSKGDDCIQLFSKSGKDSTEDRRTVLHYIKRGLGLERGDAAIRRNCILEGELLVWSDKDSKILPFHKIRKHVARSGRHIGTSVDSQPHAYEKLMVIFYEVMLLNDDPVLHWTYQRRRQLLQQIVSPIKGRVGIVQQRVIHFSNSSAAKQLRKALAVAFAHRWEGLVLKPYEEPYFSGFNRSPWYLTRWIKLKKDCISGLGDTADFAVIGAGYDAKRAAEVQLPEATWTHFFIGCLKNKLAVRNRNEAPEFVVVDCVSQCIGKADLKTLNQRGKFVADGIDEGSSSQLFKLEMLYMDSRLPKMTTLFRCPFVFDVAGSGFDKGSNRKIFTLRFPRVVKIKWDMDWRDCVDYDQLQIMADKALKQPSQDIADEVSEWDQKLRALEKGTNKLSWASTFEDSEDAEAEDVPHLRKDSPRKRKGQACGKDYPILVRMDSAEMHDNEHRLDNGTVAEAADDTMHTTQSKSVERGQHISLLQQNGNPVIPQPVSYNTTFRRADGASMENFDLVPKMPQGPNGNVDVKAPKRRRIMETPSPAQRSTGDGQSTLTSTQRMAIYNQSSPTPTAARKKNAQQLATPPPTAERDLTFKPPRLEDCTIVLAPSLRTPHARLSPFLDRLGDDGAAPKVKQWSYLADFLPLSGNNTGEDVLYLVDPWNADVAGTDLLALIQRMDLLQLACVSVWNWRLLERLEPPGNTEAVDEKSLQECYLLKVCYRYGAEGRERLVKLVWRDGTIDERAVPFDQ</sequence>
<dbReference type="Gene3D" id="3.30.470.30">
    <property type="entry name" value="DNA ligase/mRNA capping enzyme"/>
    <property type="match status" value="1"/>
</dbReference>
<comment type="caution">
    <text evidence="8">The sequence shown here is derived from an EMBL/GenBank/DDBJ whole genome shotgun (WGS) entry which is preliminary data.</text>
</comment>
<dbReference type="Proteomes" id="UP001161017">
    <property type="component" value="Unassembled WGS sequence"/>
</dbReference>